<feature type="compositionally biased region" description="Polar residues" evidence="1">
    <location>
        <begin position="8"/>
        <end position="21"/>
    </location>
</feature>
<name>B9JJ71_RHIR8</name>
<dbReference type="AlphaFoldDB" id="B9JJ71"/>
<sequence>MKIMRTVPSPSSVISSKTTDGNDAPTLRIARAGRTSIHHLGSGTYTVGGGQTCDFVILGCDPEPAFRLHVSDVTKRMTATIEALRDGVAINDSVLDRGERTSIGSSETIRFADIECRIENLSSYPPARQPLTFRRMAAACLLMLAAPLLYIGFGPNREPAPPVQTAQVKTVAPQPTAGSITEELGEAMRLAGLQLGAKLADNGTAIRIGEGSKPLDMASKTRLDGILAAISRRSPVPVVDMTTLSSGLAGFVAAAGYAPVKFIIGNDGRRYREGETVSGDWRIKEIRPGEMVVARGKETDTISFDPAPDKKLRLARTAGDGGA</sequence>
<gene>
    <name evidence="2" type="ordered locus">Arad_8775</name>
</gene>
<dbReference type="Proteomes" id="UP000001600">
    <property type="component" value="Chromosome 2"/>
</dbReference>
<feature type="region of interest" description="Disordered" evidence="1">
    <location>
        <begin position="1"/>
        <end position="25"/>
    </location>
</feature>
<evidence type="ECO:0000313" key="3">
    <source>
        <dbReference type="Proteomes" id="UP000001600"/>
    </source>
</evidence>
<evidence type="ECO:0000256" key="1">
    <source>
        <dbReference type="SAM" id="MobiDB-lite"/>
    </source>
</evidence>
<organism evidence="2 3">
    <name type="scientific">Rhizobium rhizogenes (strain K84 / ATCC BAA-868)</name>
    <name type="common">Agrobacterium radiobacter</name>
    <dbReference type="NCBI Taxonomy" id="311403"/>
    <lineage>
        <taxon>Bacteria</taxon>
        <taxon>Pseudomonadati</taxon>
        <taxon>Pseudomonadota</taxon>
        <taxon>Alphaproteobacteria</taxon>
        <taxon>Hyphomicrobiales</taxon>
        <taxon>Rhizobiaceae</taxon>
        <taxon>Rhizobium/Agrobacterium group</taxon>
        <taxon>Rhizobium</taxon>
    </lineage>
</organism>
<dbReference type="EMBL" id="CP000629">
    <property type="protein sequence ID" value="ACM29963.1"/>
    <property type="molecule type" value="Genomic_DNA"/>
</dbReference>
<proteinExistence type="predicted"/>
<accession>B9JJ71</accession>
<protein>
    <submittedName>
        <fullName evidence="2">Uncharacterized protein</fullName>
    </submittedName>
</protein>
<evidence type="ECO:0000313" key="2">
    <source>
        <dbReference type="EMBL" id="ACM29963.1"/>
    </source>
</evidence>
<dbReference type="HOGENOM" id="CLU_924076_0_0_5"/>
<reference evidence="2 3" key="1">
    <citation type="journal article" date="2009" name="J. Bacteriol.">
        <title>Genome sequences of three Agrobacterium biovars help elucidate the evolution of multichromosome genomes in bacteria.</title>
        <authorList>
            <person name="Slater S.C."/>
            <person name="Goldman B.S."/>
            <person name="Goodner B."/>
            <person name="Setubal J.C."/>
            <person name="Farrand S.K."/>
            <person name="Nester E.W."/>
            <person name="Burr T.J."/>
            <person name="Banta L."/>
            <person name="Dickerman A.W."/>
            <person name="Paulsen I."/>
            <person name="Otten L."/>
            <person name="Suen G."/>
            <person name="Welch R."/>
            <person name="Almeida N.F."/>
            <person name="Arnold F."/>
            <person name="Burton O.T."/>
            <person name="Du Z."/>
            <person name="Ewing A."/>
            <person name="Godsy E."/>
            <person name="Heisel S."/>
            <person name="Houmiel K.L."/>
            <person name="Jhaveri J."/>
            <person name="Lu J."/>
            <person name="Miller N.M."/>
            <person name="Norton S."/>
            <person name="Chen Q."/>
            <person name="Phoolcharoen W."/>
            <person name="Ohlin V."/>
            <person name="Ondrusek D."/>
            <person name="Pride N."/>
            <person name="Stricklin S.L."/>
            <person name="Sun J."/>
            <person name="Wheeler C."/>
            <person name="Wilson L."/>
            <person name="Zhu H."/>
            <person name="Wood D.W."/>
        </authorList>
    </citation>
    <scope>NUCLEOTIDE SEQUENCE [LARGE SCALE GENOMIC DNA]</scope>
    <source>
        <strain evidence="3">K84 / ATCC BAA-868</strain>
    </source>
</reference>
<dbReference type="KEGG" id="ara:Arad_8775"/>
<dbReference type="STRING" id="311403.Arad_8775"/>
<dbReference type="eggNOG" id="ENOG5030YSB">
    <property type="taxonomic scope" value="Bacteria"/>
</dbReference>